<organism evidence="1 2">
    <name type="scientific">Nephila pilipes</name>
    <name type="common">Giant wood spider</name>
    <name type="synonym">Nephila maculata</name>
    <dbReference type="NCBI Taxonomy" id="299642"/>
    <lineage>
        <taxon>Eukaryota</taxon>
        <taxon>Metazoa</taxon>
        <taxon>Ecdysozoa</taxon>
        <taxon>Arthropoda</taxon>
        <taxon>Chelicerata</taxon>
        <taxon>Arachnida</taxon>
        <taxon>Araneae</taxon>
        <taxon>Araneomorphae</taxon>
        <taxon>Entelegynae</taxon>
        <taxon>Araneoidea</taxon>
        <taxon>Nephilidae</taxon>
        <taxon>Nephila</taxon>
    </lineage>
</organism>
<dbReference type="Proteomes" id="UP000887013">
    <property type="component" value="Unassembled WGS sequence"/>
</dbReference>
<proteinExistence type="predicted"/>
<dbReference type="EMBL" id="BMAW01120610">
    <property type="protein sequence ID" value="GFT90049.1"/>
    <property type="molecule type" value="Genomic_DNA"/>
</dbReference>
<evidence type="ECO:0000313" key="1">
    <source>
        <dbReference type="EMBL" id="GFT90049.1"/>
    </source>
</evidence>
<keyword evidence="2" id="KW-1185">Reference proteome</keyword>
<reference evidence="1" key="1">
    <citation type="submission" date="2020-08" db="EMBL/GenBank/DDBJ databases">
        <title>Multicomponent nature underlies the extraordinary mechanical properties of spider dragline silk.</title>
        <authorList>
            <person name="Kono N."/>
            <person name="Nakamura H."/>
            <person name="Mori M."/>
            <person name="Yoshida Y."/>
            <person name="Ohtoshi R."/>
            <person name="Malay A.D."/>
            <person name="Moran D.A.P."/>
            <person name="Tomita M."/>
            <person name="Numata K."/>
            <person name="Arakawa K."/>
        </authorList>
    </citation>
    <scope>NUCLEOTIDE SEQUENCE</scope>
</reference>
<name>A0A8X6U4B5_NEPPI</name>
<sequence length="93" mass="10880">MFPISWIESAENPLFQGHLTPFSSGRAFQQYTTFLFINLLLGKERSNYELLSVKLEHWNGSDVWLRGSIAVVMDCLTRFMYRFVKRLEREASG</sequence>
<gene>
    <name evidence="1" type="ORF">NPIL_94241</name>
</gene>
<accession>A0A8X6U4B5</accession>
<protein>
    <submittedName>
        <fullName evidence="1">Uncharacterized protein</fullName>
    </submittedName>
</protein>
<dbReference type="AlphaFoldDB" id="A0A8X6U4B5"/>
<evidence type="ECO:0000313" key="2">
    <source>
        <dbReference type="Proteomes" id="UP000887013"/>
    </source>
</evidence>
<comment type="caution">
    <text evidence="1">The sequence shown here is derived from an EMBL/GenBank/DDBJ whole genome shotgun (WGS) entry which is preliminary data.</text>
</comment>